<dbReference type="InterPro" id="IPR043128">
    <property type="entry name" value="Rev_trsase/Diguanyl_cyclase"/>
</dbReference>
<dbReference type="PANTHER" id="PTHR46663:SF2">
    <property type="entry name" value="GGDEF DOMAIN-CONTAINING PROTEIN"/>
    <property type="match status" value="1"/>
</dbReference>
<dbReference type="SMART" id="SM00267">
    <property type="entry name" value="GGDEF"/>
    <property type="match status" value="1"/>
</dbReference>
<dbReference type="STRING" id="28066.RF819_11120"/>
<dbReference type="GO" id="GO:0003824">
    <property type="term" value="F:catalytic activity"/>
    <property type="evidence" value="ECO:0007669"/>
    <property type="project" value="UniProtKB-ARBA"/>
</dbReference>
<name>A0A1T1ASX3_RHOFE</name>
<dbReference type="RefSeq" id="WP_078365041.1">
    <property type="nucleotide sequence ID" value="NZ_MTJN01000002.1"/>
</dbReference>
<keyword evidence="3" id="KW-1185">Reference proteome</keyword>
<accession>A0A1T1ASX3</accession>
<reference evidence="2 3" key="1">
    <citation type="submission" date="2017-01" db="EMBL/GenBank/DDBJ databases">
        <title>Genome sequencing of Rhodoferax fermentans JCM 7819.</title>
        <authorList>
            <person name="Kim Y.J."/>
            <person name="Farh M.E.-A."/>
            <person name="Yang D.-C."/>
        </authorList>
    </citation>
    <scope>NUCLEOTIDE SEQUENCE [LARGE SCALE GENOMIC DNA]</scope>
    <source>
        <strain evidence="2 3">JCM 7819</strain>
    </source>
</reference>
<proteinExistence type="predicted"/>
<comment type="caution">
    <text evidence="2">The sequence shown here is derived from an EMBL/GenBank/DDBJ whole genome shotgun (WGS) entry which is preliminary data.</text>
</comment>
<dbReference type="InterPro" id="IPR000160">
    <property type="entry name" value="GGDEF_dom"/>
</dbReference>
<dbReference type="PROSITE" id="PS50887">
    <property type="entry name" value="GGDEF"/>
    <property type="match status" value="1"/>
</dbReference>
<evidence type="ECO:0000313" key="2">
    <source>
        <dbReference type="EMBL" id="OOV07209.1"/>
    </source>
</evidence>
<dbReference type="InterPro" id="IPR029787">
    <property type="entry name" value="Nucleotide_cyclase"/>
</dbReference>
<gene>
    <name evidence="2" type="ORF">RF819_11120</name>
</gene>
<dbReference type="CDD" id="cd01949">
    <property type="entry name" value="GGDEF"/>
    <property type="match status" value="1"/>
</dbReference>
<dbReference type="PANTHER" id="PTHR46663">
    <property type="entry name" value="DIGUANYLATE CYCLASE DGCT-RELATED"/>
    <property type="match status" value="1"/>
</dbReference>
<dbReference type="SUPFAM" id="SSF55073">
    <property type="entry name" value="Nucleotide cyclase"/>
    <property type="match status" value="1"/>
</dbReference>
<evidence type="ECO:0000313" key="3">
    <source>
        <dbReference type="Proteomes" id="UP000190750"/>
    </source>
</evidence>
<dbReference type="NCBIfam" id="TIGR00254">
    <property type="entry name" value="GGDEF"/>
    <property type="match status" value="1"/>
</dbReference>
<feature type="domain" description="GGDEF" evidence="1">
    <location>
        <begin position="147"/>
        <end position="278"/>
    </location>
</feature>
<dbReference type="EMBL" id="MTJN01000002">
    <property type="protein sequence ID" value="OOV07209.1"/>
    <property type="molecule type" value="Genomic_DNA"/>
</dbReference>
<sequence>MSSRRPQKPRPAAAKQLESLTQLMGHAEDVKTLMEEFAEGLSSVNLVLKQEIDAPNRQSNIDSAIQHSEILESKVQDATDKLALMNEALETEWQSRYDLEEQLAAVILDEAAARHASLHDPLTGLPNRSLFENRLTLGLAQAKRYDRALAVMFLDLNEFKQINDVYGHDVGDMVLQTIADRLKETTRQADTVSRLGGDEFVYLLAEFADLRDVLRVAQKIIQAIQVPCQLAQGVLVVQASIGIAIYPKHGDSAQALLKSADHAMFKAKRSKSSYAFAG</sequence>
<dbReference type="Pfam" id="PF00990">
    <property type="entry name" value="GGDEF"/>
    <property type="match status" value="1"/>
</dbReference>
<organism evidence="2 3">
    <name type="scientific">Rhodoferax fermentans</name>
    <dbReference type="NCBI Taxonomy" id="28066"/>
    <lineage>
        <taxon>Bacteria</taxon>
        <taxon>Pseudomonadati</taxon>
        <taxon>Pseudomonadota</taxon>
        <taxon>Betaproteobacteria</taxon>
        <taxon>Burkholderiales</taxon>
        <taxon>Comamonadaceae</taxon>
        <taxon>Rhodoferax</taxon>
    </lineage>
</organism>
<dbReference type="InterPro" id="IPR052163">
    <property type="entry name" value="DGC-Regulatory_Protein"/>
</dbReference>
<evidence type="ECO:0000259" key="1">
    <source>
        <dbReference type="PROSITE" id="PS50887"/>
    </source>
</evidence>
<dbReference type="Gene3D" id="3.30.70.270">
    <property type="match status" value="1"/>
</dbReference>
<dbReference type="Proteomes" id="UP000190750">
    <property type="component" value="Unassembled WGS sequence"/>
</dbReference>
<dbReference type="OrthoDB" id="9812260at2"/>
<dbReference type="AlphaFoldDB" id="A0A1T1ASX3"/>
<dbReference type="FunFam" id="3.30.70.270:FF:000001">
    <property type="entry name" value="Diguanylate cyclase domain protein"/>
    <property type="match status" value="1"/>
</dbReference>
<protein>
    <recommendedName>
        <fullName evidence="1">GGDEF domain-containing protein</fullName>
    </recommendedName>
</protein>